<name>L8GK15_ACACF</name>
<evidence type="ECO:0000313" key="2">
    <source>
        <dbReference type="EMBL" id="ELR13425.1"/>
    </source>
</evidence>
<organism evidence="2 3">
    <name type="scientific">Acanthamoeba castellanii (strain ATCC 30010 / Neff)</name>
    <dbReference type="NCBI Taxonomy" id="1257118"/>
    <lineage>
        <taxon>Eukaryota</taxon>
        <taxon>Amoebozoa</taxon>
        <taxon>Discosea</taxon>
        <taxon>Longamoebia</taxon>
        <taxon>Centramoebida</taxon>
        <taxon>Acanthamoebidae</taxon>
        <taxon>Acanthamoeba</taxon>
    </lineage>
</organism>
<dbReference type="GO" id="GO:0016020">
    <property type="term" value="C:membrane"/>
    <property type="evidence" value="ECO:0007669"/>
    <property type="project" value="TreeGrafter"/>
</dbReference>
<evidence type="ECO:0000313" key="3">
    <source>
        <dbReference type="Proteomes" id="UP000011083"/>
    </source>
</evidence>
<dbReference type="Gene3D" id="2.40.160.120">
    <property type="match status" value="1"/>
</dbReference>
<dbReference type="AlphaFoldDB" id="L8GK15"/>
<dbReference type="RefSeq" id="XP_004335438.1">
    <property type="nucleotide sequence ID" value="XM_004335390.1"/>
</dbReference>
<dbReference type="OMA" id="ECYEDCL"/>
<evidence type="ECO:0000256" key="1">
    <source>
        <dbReference type="RuleBase" id="RU003844"/>
    </source>
</evidence>
<dbReference type="VEuPathDB" id="AmoebaDB:ACA1_244750"/>
<reference evidence="2 3" key="1">
    <citation type="journal article" date="2013" name="Genome Biol.">
        <title>Genome of Acanthamoeba castellanii highlights extensive lateral gene transfer and early evolution of tyrosine kinase signaling.</title>
        <authorList>
            <person name="Clarke M."/>
            <person name="Lohan A.J."/>
            <person name="Liu B."/>
            <person name="Lagkouvardos I."/>
            <person name="Roy S."/>
            <person name="Zafar N."/>
            <person name="Bertelli C."/>
            <person name="Schilde C."/>
            <person name="Kianianmomeni A."/>
            <person name="Burglin T.R."/>
            <person name="Frech C."/>
            <person name="Turcotte B."/>
            <person name="Kopec K.O."/>
            <person name="Synnott J.M."/>
            <person name="Choo C."/>
            <person name="Paponov I."/>
            <person name="Finkler A."/>
            <person name="Soon Heng Tan C."/>
            <person name="Hutchins A.P."/>
            <person name="Weinmeier T."/>
            <person name="Rattei T."/>
            <person name="Chu J.S."/>
            <person name="Gimenez G."/>
            <person name="Irimia M."/>
            <person name="Rigden D.J."/>
            <person name="Fitzpatrick D.A."/>
            <person name="Lorenzo-Morales J."/>
            <person name="Bateman A."/>
            <person name="Chiu C.H."/>
            <person name="Tang P."/>
            <person name="Hegemann P."/>
            <person name="Fromm H."/>
            <person name="Raoult D."/>
            <person name="Greub G."/>
            <person name="Miranda-Saavedra D."/>
            <person name="Chen N."/>
            <person name="Nash P."/>
            <person name="Ginger M.L."/>
            <person name="Horn M."/>
            <person name="Schaap P."/>
            <person name="Caler L."/>
            <person name="Loftus B."/>
        </authorList>
    </citation>
    <scope>NUCLEOTIDE SEQUENCE [LARGE SCALE GENOMIC DNA]</scope>
    <source>
        <strain evidence="2 3">Neff</strain>
    </source>
</reference>
<dbReference type="Proteomes" id="UP000011083">
    <property type="component" value="Unassembled WGS sequence"/>
</dbReference>
<accession>L8GK15</accession>
<protein>
    <submittedName>
        <fullName evidence="2">Oxysterol binding protein</fullName>
    </submittedName>
</protein>
<dbReference type="EMBL" id="KB008093">
    <property type="protein sequence ID" value="ELR13425.1"/>
    <property type="molecule type" value="Genomic_DNA"/>
</dbReference>
<proteinExistence type="inferred from homology"/>
<dbReference type="SUPFAM" id="SSF144000">
    <property type="entry name" value="Oxysterol-binding protein-like"/>
    <property type="match status" value="1"/>
</dbReference>
<dbReference type="GeneID" id="14913865"/>
<keyword evidence="3" id="KW-1185">Reference proteome</keyword>
<dbReference type="KEGG" id="acan:ACA1_244750"/>
<dbReference type="PROSITE" id="PS01013">
    <property type="entry name" value="OSBP"/>
    <property type="match status" value="1"/>
</dbReference>
<dbReference type="InterPro" id="IPR018494">
    <property type="entry name" value="Oxysterol-bd_CS"/>
</dbReference>
<dbReference type="Pfam" id="PF01237">
    <property type="entry name" value="Oxysterol_BP"/>
    <property type="match status" value="1"/>
</dbReference>
<dbReference type="GO" id="GO:0032934">
    <property type="term" value="F:sterol binding"/>
    <property type="evidence" value="ECO:0007669"/>
    <property type="project" value="TreeGrafter"/>
</dbReference>
<sequence>MSSFERMSKAAPSGGYICTLSEEDLASQRGVIWDLVKSFGKNLVAAKELTSISMPVRLFEPRSYLERLTDGWWSGPTFLNKAAHTSDPVERLKLVMTFAVSGFFNTVENQKGKPFNPVLGETYQASFEDGTRIYAEQASHHPPITCWQVYGPEDCYHFYGFGEWSASFRGNSVKGHQAGPNIINFADGGCITYSLPEAHVGGILFGERIIEYLGTIDFRDEQNGLSCDLVINPNEQKMFSSFFSSKKKVPTDYLRGEIVRFKNKEDIKKPKSKVPESDYEVVCKVQGSWLSCIEFDGERFWEWNDSKLKIYTPIPVDDPLPSDSRFREDCKYLAKGDLETAGDWKRKIEQKQRSEAALRKEGYEIRKKENAKGTNETKEKRILTVSTIKKRLDEIEEAAGKENGEAGKGKTAA</sequence>
<dbReference type="InterPro" id="IPR037239">
    <property type="entry name" value="OSBP_sf"/>
</dbReference>
<comment type="similarity">
    <text evidence="1">Belongs to the OSBP family.</text>
</comment>
<dbReference type="PANTHER" id="PTHR10972">
    <property type="entry name" value="OXYSTEROL-BINDING PROTEIN-RELATED"/>
    <property type="match status" value="1"/>
</dbReference>
<dbReference type="GO" id="GO:0005829">
    <property type="term" value="C:cytosol"/>
    <property type="evidence" value="ECO:0007669"/>
    <property type="project" value="TreeGrafter"/>
</dbReference>
<dbReference type="PANTHER" id="PTHR10972:SF148">
    <property type="entry name" value="OXYSTEROL-BINDING PROTEIN 9"/>
    <property type="match status" value="1"/>
</dbReference>
<gene>
    <name evidence="2" type="ORF">ACA1_244750</name>
</gene>
<dbReference type="InterPro" id="IPR000648">
    <property type="entry name" value="Oxysterol-bd"/>
</dbReference>
<dbReference type="OrthoDB" id="14833at2759"/>